<feature type="active site" description="Charge relay system" evidence="6 7">
    <location>
        <position position="187"/>
    </location>
</feature>
<dbReference type="AlphaFoldDB" id="A0A143YCF1"/>
<feature type="chain" id="PRO_5007514818" evidence="9">
    <location>
        <begin position="29"/>
        <end position="631"/>
    </location>
</feature>
<dbReference type="RefSeq" id="WP_087031345.1">
    <property type="nucleotide sequence ID" value="NZ_FJNE01000002.1"/>
</dbReference>
<dbReference type="Pfam" id="PF17963">
    <property type="entry name" value="Big_9"/>
    <property type="match status" value="1"/>
</dbReference>
<feature type="domain" description="Peptidase S8/S53" evidence="10">
    <location>
        <begin position="140"/>
        <end position="417"/>
    </location>
</feature>
<evidence type="ECO:0000256" key="6">
    <source>
        <dbReference type="PIRSR" id="PIRSR615500-1"/>
    </source>
</evidence>
<dbReference type="Proteomes" id="UP000242754">
    <property type="component" value="Unassembled WGS sequence"/>
</dbReference>
<feature type="active site" description="Charge relay system" evidence="6 7">
    <location>
        <position position="149"/>
    </location>
</feature>
<name>A0A143YCF1_9LACT</name>
<dbReference type="InterPro" id="IPR034202">
    <property type="entry name" value="Subtilisin_Carlsberg-like"/>
</dbReference>
<evidence type="ECO:0000256" key="1">
    <source>
        <dbReference type="ARBA" id="ARBA00011073"/>
    </source>
</evidence>
<dbReference type="PANTHER" id="PTHR43806">
    <property type="entry name" value="PEPTIDASE S8"/>
    <property type="match status" value="1"/>
</dbReference>
<dbReference type="SUPFAM" id="SSF54897">
    <property type="entry name" value="Protease propeptides/inhibitors"/>
    <property type="match status" value="1"/>
</dbReference>
<feature type="signal peptide" evidence="9">
    <location>
        <begin position="1"/>
        <end position="28"/>
    </location>
</feature>
<dbReference type="GO" id="GO:0004252">
    <property type="term" value="F:serine-type endopeptidase activity"/>
    <property type="evidence" value="ECO:0007669"/>
    <property type="project" value="UniProtKB-UniRule"/>
</dbReference>
<evidence type="ECO:0000256" key="7">
    <source>
        <dbReference type="PROSITE-ProRule" id="PRU01240"/>
    </source>
</evidence>
<dbReference type="PROSITE" id="PS00137">
    <property type="entry name" value="SUBTILASE_HIS"/>
    <property type="match status" value="1"/>
</dbReference>
<dbReference type="InterPro" id="IPR023828">
    <property type="entry name" value="Peptidase_S8_Ser-AS"/>
</dbReference>
<evidence type="ECO:0000313" key="11">
    <source>
        <dbReference type="EMBL" id="CZQ85539.1"/>
    </source>
</evidence>
<dbReference type="PANTHER" id="PTHR43806:SF11">
    <property type="entry name" value="CEREVISIN-RELATED"/>
    <property type="match status" value="1"/>
</dbReference>
<dbReference type="Gene3D" id="3.40.50.200">
    <property type="entry name" value="Peptidase S8/S53 domain"/>
    <property type="match status" value="1"/>
</dbReference>
<dbReference type="GO" id="GO:0046872">
    <property type="term" value="F:metal ion binding"/>
    <property type="evidence" value="ECO:0007669"/>
    <property type="project" value="UniProtKB-KW"/>
</dbReference>
<dbReference type="STRING" id="140314.SAMN04488076_101129"/>
<dbReference type="InterPro" id="IPR050131">
    <property type="entry name" value="Peptidase_S8_subtilisin-like"/>
</dbReference>
<gene>
    <name evidence="11" type="ORF">Tpal_647</name>
</gene>
<protein>
    <submittedName>
        <fullName evidence="11">Peptidase s8 subtilisin ser-active site</fullName>
    </submittedName>
</protein>
<accession>A0A143YCF1</accession>
<dbReference type="PROSITE" id="PS00138">
    <property type="entry name" value="SUBTILASE_SER"/>
    <property type="match status" value="1"/>
</dbReference>
<dbReference type="EMBL" id="FJNE01000002">
    <property type="protein sequence ID" value="CZQ85539.1"/>
    <property type="molecule type" value="Genomic_DNA"/>
</dbReference>
<dbReference type="InterPro" id="IPR022398">
    <property type="entry name" value="Peptidase_S8_His-AS"/>
</dbReference>
<evidence type="ECO:0000256" key="9">
    <source>
        <dbReference type="SAM" id="SignalP"/>
    </source>
</evidence>
<dbReference type="InterPro" id="IPR036852">
    <property type="entry name" value="Peptidase_S8/S53_dom_sf"/>
</dbReference>
<evidence type="ECO:0000256" key="8">
    <source>
        <dbReference type="RuleBase" id="RU003355"/>
    </source>
</evidence>
<dbReference type="GO" id="GO:0006508">
    <property type="term" value="P:proteolysis"/>
    <property type="evidence" value="ECO:0007669"/>
    <property type="project" value="UniProtKB-KW"/>
</dbReference>
<dbReference type="OrthoDB" id="9798386at2"/>
<organism evidence="11 12">
    <name type="scientific">Trichococcus palustris</name>
    <dbReference type="NCBI Taxonomy" id="140314"/>
    <lineage>
        <taxon>Bacteria</taxon>
        <taxon>Bacillati</taxon>
        <taxon>Bacillota</taxon>
        <taxon>Bacilli</taxon>
        <taxon>Lactobacillales</taxon>
        <taxon>Carnobacteriaceae</taxon>
        <taxon>Trichococcus</taxon>
    </lineage>
</organism>
<proteinExistence type="inferred from homology"/>
<dbReference type="Gene3D" id="3.30.70.80">
    <property type="entry name" value="Peptidase S8 propeptide/proteinase inhibitor I9"/>
    <property type="match status" value="1"/>
</dbReference>
<evidence type="ECO:0000256" key="3">
    <source>
        <dbReference type="ARBA" id="ARBA00022723"/>
    </source>
</evidence>
<dbReference type="InterPro" id="IPR037045">
    <property type="entry name" value="S8pro/Inhibitor_I9_sf"/>
</dbReference>
<evidence type="ECO:0000259" key="10">
    <source>
        <dbReference type="Pfam" id="PF00082"/>
    </source>
</evidence>
<evidence type="ECO:0000313" key="12">
    <source>
        <dbReference type="Proteomes" id="UP000242754"/>
    </source>
</evidence>
<keyword evidence="2 7" id="KW-0645">Protease</keyword>
<evidence type="ECO:0000256" key="4">
    <source>
        <dbReference type="ARBA" id="ARBA00022801"/>
    </source>
</evidence>
<evidence type="ECO:0000256" key="2">
    <source>
        <dbReference type="ARBA" id="ARBA00022670"/>
    </source>
</evidence>
<dbReference type="Gene3D" id="2.60.40.2810">
    <property type="match status" value="1"/>
</dbReference>
<sequence length="631" mass="65920">MFLKRFYAVVLTFLFIFSYTSITTEAMASQSPAQTAATSHNSADFEDVIVRFKDKPGQAELNAFKGMGGDVKNVFTIIPAISGKLPSKAIEALKKNPQVEVVELDYAVQALEYSSENELGNSWGVDHINADTALAAGYSGEGVKVAVLDSGVNFNHFDLRDNFDFYANELGYDFVSDDSFPEDVYGHGTHVAGIIAAASNGFGVVGVAPNAQIVALRVLDDNGGGTSSRIIEALQWIQNYNAAHPNSPIRITNNSYGTGSYSSQLGAAFDALAKSGVLNIGSAGNDGSAAGNGNNVSYPARYESVVAVAAVDKNNQRASFSSTGSAVEIAAPGVSVLSTWKDSANIGGPQPFSFVGYPGEYFIEASGTSMASPHVAGVAALLMASNPSYTAEEVRNKMNETALDLGTAGKDNLYGYGLVDASSALGIVPATNNPPIAYDQAVDTTQNNSIAITLNATDPEGDPLTYTILAGPANGTVSGTVPNITYTPSAEFTGADTFTYEVKDSAGATATATVNINVTSTVVPTRNVDLVVQMSATTRKISKINYVWATAKVKVMESGAPVADATVTGHWEDATTGINSGKTGKTGTVSFTSEKLIQSTGQRTFIFVVDSVVIGDVNCELSGQTTSTIMK</sequence>
<dbReference type="PROSITE" id="PS51892">
    <property type="entry name" value="SUBTILASE"/>
    <property type="match status" value="1"/>
</dbReference>
<dbReference type="SUPFAM" id="SSF52743">
    <property type="entry name" value="Subtilisin-like"/>
    <property type="match status" value="1"/>
</dbReference>
<dbReference type="Pfam" id="PF00082">
    <property type="entry name" value="Peptidase_S8"/>
    <property type="match status" value="1"/>
</dbReference>
<keyword evidence="12" id="KW-1185">Reference proteome</keyword>
<dbReference type="InterPro" id="IPR015500">
    <property type="entry name" value="Peptidase_S8_subtilisin-rel"/>
</dbReference>
<feature type="active site" description="Charge relay system" evidence="6 7">
    <location>
        <position position="369"/>
    </location>
</feature>
<dbReference type="InterPro" id="IPR000209">
    <property type="entry name" value="Peptidase_S8/S53_dom"/>
</dbReference>
<dbReference type="InterPro" id="IPR023827">
    <property type="entry name" value="Peptidase_S8_Asp-AS"/>
</dbReference>
<reference evidence="11 12" key="1">
    <citation type="submission" date="2016-02" db="EMBL/GenBank/DDBJ databases">
        <authorList>
            <person name="Wen L."/>
            <person name="He K."/>
            <person name="Yang H."/>
        </authorList>
    </citation>
    <scope>NUCLEOTIDE SEQUENCE [LARGE SCALE GENOMIC DNA]</scope>
    <source>
        <strain evidence="11">Trichococcus palustris</strain>
    </source>
</reference>
<keyword evidence="9" id="KW-0732">Signal</keyword>
<comment type="similarity">
    <text evidence="1 7 8">Belongs to the peptidase S8 family.</text>
</comment>
<dbReference type="CDD" id="cd07477">
    <property type="entry name" value="Peptidases_S8_Subtilisin_subset"/>
    <property type="match status" value="1"/>
</dbReference>
<keyword evidence="3" id="KW-0479">Metal-binding</keyword>
<keyword evidence="4 7" id="KW-0378">Hydrolase</keyword>
<dbReference type="PROSITE" id="PS00136">
    <property type="entry name" value="SUBTILASE_ASP"/>
    <property type="match status" value="1"/>
</dbReference>
<keyword evidence="5 7" id="KW-0720">Serine protease</keyword>
<dbReference type="PRINTS" id="PR00723">
    <property type="entry name" value="SUBTILISIN"/>
</dbReference>
<evidence type="ECO:0000256" key="5">
    <source>
        <dbReference type="ARBA" id="ARBA00022825"/>
    </source>
</evidence>